<proteinExistence type="predicted"/>
<feature type="domain" description="DDE-1" evidence="1">
    <location>
        <begin position="247"/>
        <end position="331"/>
    </location>
</feature>
<protein>
    <recommendedName>
        <fullName evidence="1">DDE-1 domain-containing protein</fullName>
    </recommendedName>
</protein>
<comment type="caution">
    <text evidence="2">The sequence shown here is derived from an EMBL/GenBank/DDBJ whole genome shotgun (WGS) entry which is preliminary data.</text>
</comment>
<evidence type="ECO:0000313" key="3">
    <source>
        <dbReference type="Proteomes" id="UP000284842"/>
    </source>
</evidence>
<dbReference type="InterPro" id="IPR004875">
    <property type="entry name" value="DDE_SF_endonuclease_dom"/>
</dbReference>
<evidence type="ECO:0000259" key="1">
    <source>
        <dbReference type="Pfam" id="PF03184"/>
    </source>
</evidence>
<dbReference type="Proteomes" id="UP000284842">
    <property type="component" value="Unassembled WGS sequence"/>
</dbReference>
<dbReference type="InParanoid" id="A0A409X377"/>
<name>A0A409X377_9AGAR</name>
<dbReference type="GO" id="GO:0003676">
    <property type="term" value="F:nucleic acid binding"/>
    <property type="evidence" value="ECO:0007669"/>
    <property type="project" value="InterPro"/>
</dbReference>
<dbReference type="OrthoDB" id="2668963at2759"/>
<reference evidence="2 3" key="1">
    <citation type="journal article" date="2018" name="Evol. Lett.">
        <title>Horizontal gene cluster transfer increased hallucinogenic mushroom diversity.</title>
        <authorList>
            <person name="Reynolds H.T."/>
            <person name="Vijayakumar V."/>
            <person name="Gluck-Thaler E."/>
            <person name="Korotkin H.B."/>
            <person name="Matheny P.B."/>
            <person name="Slot J.C."/>
        </authorList>
    </citation>
    <scope>NUCLEOTIDE SEQUENCE [LARGE SCALE GENOMIC DNA]</scope>
    <source>
        <strain evidence="2 3">2629</strain>
    </source>
</reference>
<sequence length="331" mass="37877">MPPYKKPLPAPYTHLSTNELHDLLMKCAVHLYKMEQSPSTRDKNCRIPMGYRAVCSAIQDEFLLETGITVSLSHNTLHRWVEGKRTRAELLEQQQWLMHAEEKAIVAMCIEMARIGFPWSYSQLKEHVDLICIMKYGGDNPICEFPEEGVGVNWTHHFLKRHEVALKTACSAPLEMKHGRAVNPEANARYWELLKKTIIDFNIKPHNIYGSDKCGVIEHGTEREVVIAGRGTKGPIYQQRSGSRDNTTVIVTICADGTYIQPTIIFKGKAFRVKWVPLYDTQEDDQVDNPRIGYQEKGWTNGEIGAAWLADFDKQTVYKLEEGEYRLLLVD</sequence>
<dbReference type="EMBL" id="NHTK01004744">
    <property type="protein sequence ID" value="PPQ85201.1"/>
    <property type="molecule type" value="Genomic_DNA"/>
</dbReference>
<dbReference type="Pfam" id="PF03184">
    <property type="entry name" value="DDE_1"/>
    <property type="match status" value="1"/>
</dbReference>
<organism evidence="2 3">
    <name type="scientific">Panaeolus cyanescens</name>
    <dbReference type="NCBI Taxonomy" id="181874"/>
    <lineage>
        <taxon>Eukaryota</taxon>
        <taxon>Fungi</taxon>
        <taxon>Dikarya</taxon>
        <taxon>Basidiomycota</taxon>
        <taxon>Agaricomycotina</taxon>
        <taxon>Agaricomycetes</taxon>
        <taxon>Agaricomycetidae</taxon>
        <taxon>Agaricales</taxon>
        <taxon>Agaricineae</taxon>
        <taxon>Galeropsidaceae</taxon>
        <taxon>Panaeolus</taxon>
    </lineage>
</organism>
<gene>
    <name evidence="2" type="ORF">CVT24_006495</name>
</gene>
<accession>A0A409X377</accession>
<keyword evidence="3" id="KW-1185">Reference proteome</keyword>
<dbReference type="AlphaFoldDB" id="A0A409X377"/>
<evidence type="ECO:0000313" key="2">
    <source>
        <dbReference type="EMBL" id="PPQ85201.1"/>
    </source>
</evidence>
<dbReference type="STRING" id="181874.A0A409X377"/>